<evidence type="ECO:0000313" key="2">
    <source>
        <dbReference type="EMBL" id="RAI26202.1"/>
    </source>
</evidence>
<evidence type="ECO:0000313" key="3">
    <source>
        <dbReference type="Proteomes" id="UP000249299"/>
    </source>
</evidence>
<feature type="signal peptide" evidence="1">
    <location>
        <begin position="1"/>
        <end position="34"/>
    </location>
</feature>
<feature type="chain" id="PRO_5016238770" evidence="1">
    <location>
        <begin position="35"/>
        <end position="112"/>
    </location>
</feature>
<proteinExistence type="predicted"/>
<dbReference type="Proteomes" id="UP000249299">
    <property type="component" value="Unassembled WGS sequence"/>
</dbReference>
<dbReference type="AlphaFoldDB" id="A0A327JMV7"/>
<accession>A0A327JMV7</accession>
<gene>
    <name evidence="2" type="ORF">CH339_15120</name>
</gene>
<organism evidence="2 3">
    <name type="scientific">Rhodobium orientis</name>
    <dbReference type="NCBI Taxonomy" id="34017"/>
    <lineage>
        <taxon>Bacteria</taxon>
        <taxon>Pseudomonadati</taxon>
        <taxon>Pseudomonadota</taxon>
        <taxon>Alphaproteobacteria</taxon>
        <taxon>Hyphomicrobiales</taxon>
        <taxon>Rhodobiaceae</taxon>
        <taxon>Rhodobium</taxon>
    </lineage>
</organism>
<comment type="caution">
    <text evidence="2">The sequence shown here is derived from an EMBL/GenBank/DDBJ whole genome shotgun (WGS) entry which is preliminary data.</text>
</comment>
<keyword evidence="1" id="KW-0732">Signal</keyword>
<name>A0A327JMV7_9HYPH</name>
<keyword evidence="3" id="KW-1185">Reference proteome</keyword>
<evidence type="ECO:0000256" key="1">
    <source>
        <dbReference type="SAM" id="SignalP"/>
    </source>
</evidence>
<dbReference type="EMBL" id="NPEV01000034">
    <property type="protein sequence ID" value="RAI26202.1"/>
    <property type="molecule type" value="Genomic_DNA"/>
</dbReference>
<protein>
    <submittedName>
        <fullName evidence="2">Uncharacterized protein</fullName>
    </submittedName>
</protein>
<sequence>MRTEETAMLFKLANRFGICALAAAFVSLSSAAIAQGVVPCGDRETVVGMLAKRYQETPRAMGLASRSGVMEIYVSKTGSWTVLMTNTSGRTCMIAVGENWEDLKRISLDPAA</sequence>
<reference evidence="2 3" key="1">
    <citation type="submission" date="2017-07" db="EMBL/GenBank/DDBJ databases">
        <title>Draft Genome Sequences of Select Purple Nonsulfur Bacteria.</title>
        <authorList>
            <person name="Lasarre B."/>
            <person name="Mckinlay J.B."/>
        </authorList>
    </citation>
    <scope>NUCLEOTIDE SEQUENCE [LARGE SCALE GENOMIC DNA]</scope>
    <source>
        <strain evidence="2 3">DSM 11290</strain>
    </source>
</reference>